<dbReference type="SUPFAM" id="SSF47266">
    <property type="entry name" value="4-helical cytokines"/>
    <property type="match status" value="1"/>
</dbReference>
<evidence type="ECO:0000256" key="9">
    <source>
        <dbReference type="SAM" id="MobiDB-lite"/>
    </source>
</evidence>
<dbReference type="GO" id="GO:0005615">
    <property type="term" value="C:extracellular space"/>
    <property type="evidence" value="ECO:0007669"/>
    <property type="project" value="TreeGrafter"/>
</dbReference>
<evidence type="ECO:0000256" key="7">
    <source>
        <dbReference type="ARBA" id="ARBA00023057"/>
    </source>
</evidence>
<feature type="compositionally biased region" description="Basic and acidic residues" evidence="9">
    <location>
        <begin position="598"/>
        <end position="608"/>
    </location>
</feature>
<protein>
    <recommendedName>
        <fullName evidence="3">Erythropoietin</fullName>
    </recommendedName>
</protein>
<gene>
    <name evidence="10" type="ORF">NXF25_021763</name>
</gene>
<dbReference type="Pfam" id="PF00758">
    <property type="entry name" value="EPO_TPO"/>
    <property type="match status" value="1"/>
</dbReference>
<comment type="similarity">
    <text evidence="2">Belongs to the EPO/TPO family.</text>
</comment>
<keyword evidence="4" id="KW-0964">Secreted</keyword>
<accession>A0AAW1B9L1</accession>
<keyword evidence="11" id="KW-1185">Reference proteome</keyword>
<feature type="compositionally biased region" description="Polar residues" evidence="9">
    <location>
        <begin position="615"/>
        <end position="624"/>
    </location>
</feature>
<evidence type="ECO:0000256" key="2">
    <source>
        <dbReference type="ARBA" id="ARBA00005782"/>
    </source>
</evidence>
<evidence type="ECO:0000313" key="11">
    <source>
        <dbReference type="Proteomes" id="UP001474421"/>
    </source>
</evidence>
<dbReference type="Gene3D" id="1.20.1250.10">
    <property type="match status" value="1"/>
</dbReference>
<reference evidence="10 11" key="1">
    <citation type="journal article" date="2024" name="Proc. Natl. Acad. Sci. U.S.A.">
        <title>The genetic regulatory architecture and epigenomic basis for age-related changes in rattlesnake venom.</title>
        <authorList>
            <person name="Hogan M.P."/>
            <person name="Holding M.L."/>
            <person name="Nystrom G.S."/>
            <person name="Colston T.J."/>
            <person name="Bartlett D.A."/>
            <person name="Mason A.J."/>
            <person name="Ellsworth S.A."/>
            <person name="Rautsaw R.M."/>
            <person name="Lawrence K.C."/>
            <person name="Strickland J.L."/>
            <person name="He B."/>
            <person name="Fraser P."/>
            <person name="Margres M.J."/>
            <person name="Gilbert D.M."/>
            <person name="Gibbs H.L."/>
            <person name="Parkinson C.L."/>
            <person name="Rokyta D.R."/>
        </authorList>
    </citation>
    <scope>NUCLEOTIDE SEQUENCE [LARGE SCALE GENOMIC DNA]</scope>
    <source>
        <strain evidence="10">DRR0105</strain>
    </source>
</reference>
<dbReference type="EMBL" id="JAOTOJ010000008">
    <property type="protein sequence ID" value="KAK9398402.1"/>
    <property type="molecule type" value="Genomic_DNA"/>
</dbReference>
<organism evidence="10 11">
    <name type="scientific">Crotalus adamanteus</name>
    <name type="common">Eastern diamondback rattlesnake</name>
    <dbReference type="NCBI Taxonomy" id="8729"/>
    <lineage>
        <taxon>Eukaryota</taxon>
        <taxon>Metazoa</taxon>
        <taxon>Chordata</taxon>
        <taxon>Craniata</taxon>
        <taxon>Vertebrata</taxon>
        <taxon>Euteleostomi</taxon>
        <taxon>Lepidosauria</taxon>
        <taxon>Squamata</taxon>
        <taxon>Bifurcata</taxon>
        <taxon>Unidentata</taxon>
        <taxon>Episquamata</taxon>
        <taxon>Toxicofera</taxon>
        <taxon>Serpentes</taxon>
        <taxon>Colubroidea</taxon>
        <taxon>Viperidae</taxon>
        <taxon>Crotalinae</taxon>
        <taxon>Crotalus</taxon>
    </lineage>
</organism>
<dbReference type="InterPro" id="IPR001323">
    <property type="entry name" value="EPO_TPO"/>
</dbReference>
<proteinExistence type="inferred from homology"/>
<comment type="subcellular location">
    <subcellularLocation>
        <location evidence="1">Secreted</location>
    </subcellularLocation>
</comment>
<dbReference type="InterPro" id="IPR009079">
    <property type="entry name" value="4_helix_cytokine-like_core"/>
</dbReference>
<dbReference type="GO" id="GO:0005125">
    <property type="term" value="F:cytokine activity"/>
    <property type="evidence" value="ECO:0007669"/>
    <property type="project" value="TreeGrafter"/>
</dbReference>
<dbReference type="InterPro" id="IPR003013">
    <property type="entry name" value="Erythroptn"/>
</dbReference>
<dbReference type="Proteomes" id="UP001474421">
    <property type="component" value="Unassembled WGS sequence"/>
</dbReference>
<dbReference type="PANTHER" id="PTHR10370">
    <property type="entry name" value="ERYTHROPOIETIN"/>
    <property type="match status" value="1"/>
</dbReference>
<dbReference type="PRINTS" id="PR00272">
    <property type="entry name" value="ERYTHROPTN"/>
</dbReference>
<dbReference type="AlphaFoldDB" id="A0AAW1B9L1"/>
<sequence length="640" mass="69750">MSALKRVSPLFDAHAFQIRSPPACCCLGGPKWSERHRDLTASRAPLPSQTPLPSQKKIQITQITSLLRGKGPARLGRGEHSLVVEVLLLLHSRELSQRLCSSVSLKIKGDSRLHSHNRLKPGQLWQPDSPGPQARRFLLSSSSCKCPWGGNGPSSAAFWHRSVASRQAADLLPFHALTCGWRGAKRRRASPCIGLSGALAPPAKKAPFDFRLSGRGKRPSLPGAGPVTFFSSGKQGCLLGKCWLGSAGREPRGLLQTWAGRFAPGCQAKGLPGPRRKAGAGSKVLEKLKRPGWERKPLKLTWPCGIVAPAGPRLQGKPADCGAPRRRRKGTIRASVARGEPALPATPDGRRWRAVEGEGSGSHWDHEVLAMGIPGLIPFLLLWASLHPALPAPAQPICDQSVMNKFIQDASKMEKDIVDLCEDACNLPEHVTVLDTRVNFPDWPAMDRSRQAWEVWRGQTLLSVAVGLVKSQQPRMQPFLRQLEVMESGLRSIREILRRHNAQADPQEEPLPRTLSVQTVQKLFSVYSSFLRGKVNLFLASACQGSGRDSGTHTHPYHAATRALQMAVPTLPLGGAAQQSPRKLLLPASRRHLTRGHQAWEPRGRDGMRGGPAQGSRNGVSLSPKTHLCHQHPCEEGSKA</sequence>
<dbReference type="GO" id="GO:0005128">
    <property type="term" value="F:erythropoietin receptor binding"/>
    <property type="evidence" value="ECO:0007669"/>
    <property type="project" value="InterPro"/>
</dbReference>
<name>A0AAW1B9L1_CROAD</name>
<dbReference type="GO" id="GO:0043249">
    <property type="term" value="P:erythrocyte maturation"/>
    <property type="evidence" value="ECO:0007669"/>
    <property type="project" value="UniProtKB-KW"/>
</dbReference>
<keyword evidence="7" id="KW-0265">Erythrocyte maturation</keyword>
<dbReference type="GO" id="GO:0005179">
    <property type="term" value="F:hormone activity"/>
    <property type="evidence" value="ECO:0007669"/>
    <property type="project" value="UniProtKB-KW"/>
</dbReference>
<evidence type="ECO:0000313" key="10">
    <source>
        <dbReference type="EMBL" id="KAK9398402.1"/>
    </source>
</evidence>
<evidence type="ECO:0000256" key="8">
    <source>
        <dbReference type="ARBA" id="ARBA00023157"/>
    </source>
</evidence>
<keyword evidence="5" id="KW-0372">Hormone</keyword>
<evidence type="ECO:0000256" key="4">
    <source>
        <dbReference type="ARBA" id="ARBA00022525"/>
    </source>
</evidence>
<feature type="region of interest" description="Disordered" evidence="9">
    <location>
        <begin position="594"/>
        <end position="640"/>
    </location>
</feature>
<keyword evidence="8" id="KW-1015">Disulfide bond</keyword>
<dbReference type="PANTHER" id="PTHR10370:SF0">
    <property type="entry name" value="ERYTHROPOIETIN"/>
    <property type="match status" value="1"/>
</dbReference>
<evidence type="ECO:0000256" key="6">
    <source>
        <dbReference type="ARBA" id="ARBA00022729"/>
    </source>
</evidence>
<evidence type="ECO:0000256" key="1">
    <source>
        <dbReference type="ARBA" id="ARBA00004613"/>
    </source>
</evidence>
<comment type="caution">
    <text evidence="10">The sequence shown here is derived from an EMBL/GenBank/DDBJ whole genome shotgun (WGS) entry which is preliminary data.</text>
</comment>
<evidence type="ECO:0000256" key="3">
    <source>
        <dbReference type="ARBA" id="ARBA00015421"/>
    </source>
</evidence>
<evidence type="ECO:0000256" key="5">
    <source>
        <dbReference type="ARBA" id="ARBA00022702"/>
    </source>
</evidence>
<keyword evidence="6" id="KW-0732">Signal</keyword>